<evidence type="ECO:0000313" key="1">
    <source>
        <dbReference type="EMBL" id="KAJ0011144.1"/>
    </source>
</evidence>
<dbReference type="Proteomes" id="UP001163603">
    <property type="component" value="Chromosome 14"/>
</dbReference>
<evidence type="ECO:0000313" key="2">
    <source>
        <dbReference type="Proteomes" id="UP001163603"/>
    </source>
</evidence>
<dbReference type="EMBL" id="CM047749">
    <property type="protein sequence ID" value="KAJ0011144.1"/>
    <property type="molecule type" value="Genomic_DNA"/>
</dbReference>
<accession>A0ACC0X9K4</accession>
<proteinExistence type="predicted"/>
<name>A0ACC0X9K4_9ROSI</name>
<comment type="caution">
    <text evidence="1">The sequence shown here is derived from an EMBL/GenBank/DDBJ whole genome shotgun (WGS) entry which is preliminary data.</text>
</comment>
<organism evidence="1 2">
    <name type="scientific">Pistacia integerrima</name>
    <dbReference type="NCBI Taxonomy" id="434235"/>
    <lineage>
        <taxon>Eukaryota</taxon>
        <taxon>Viridiplantae</taxon>
        <taxon>Streptophyta</taxon>
        <taxon>Embryophyta</taxon>
        <taxon>Tracheophyta</taxon>
        <taxon>Spermatophyta</taxon>
        <taxon>Magnoliopsida</taxon>
        <taxon>eudicotyledons</taxon>
        <taxon>Gunneridae</taxon>
        <taxon>Pentapetalae</taxon>
        <taxon>rosids</taxon>
        <taxon>malvids</taxon>
        <taxon>Sapindales</taxon>
        <taxon>Anacardiaceae</taxon>
        <taxon>Pistacia</taxon>
    </lineage>
</organism>
<gene>
    <name evidence="1" type="ORF">Pint_34043</name>
</gene>
<protein>
    <submittedName>
        <fullName evidence="1">Uncharacterized protein</fullName>
    </submittedName>
</protein>
<sequence>MSTIRAGDFLWPRFGTQRKEGELP</sequence>
<reference evidence="2" key="1">
    <citation type="journal article" date="2023" name="G3 (Bethesda)">
        <title>Genome assembly and association tests identify interacting loci associated with vigor, precocity, and sex in interspecific pistachio rootstocks.</title>
        <authorList>
            <person name="Palmer W."/>
            <person name="Jacygrad E."/>
            <person name="Sagayaradj S."/>
            <person name="Cavanaugh K."/>
            <person name="Han R."/>
            <person name="Bertier L."/>
            <person name="Beede B."/>
            <person name="Kafkas S."/>
            <person name="Golino D."/>
            <person name="Preece J."/>
            <person name="Michelmore R."/>
        </authorList>
    </citation>
    <scope>NUCLEOTIDE SEQUENCE [LARGE SCALE GENOMIC DNA]</scope>
</reference>
<keyword evidence="2" id="KW-1185">Reference proteome</keyword>